<organism evidence="1 2">
    <name type="scientific">Paraphoma chrysanthemicola</name>
    <dbReference type="NCBI Taxonomy" id="798071"/>
    <lineage>
        <taxon>Eukaryota</taxon>
        <taxon>Fungi</taxon>
        <taxon>Dikarya</taxon>
        <taxon>Ascomycota</taxon>
        <taxon>Pezizomycotina</taxon>
        <taxon>Dothideomycetes</taxon>
        <taxon>Pleosporomycetidae</taxon>
        <taxon>Pleosporales</taxon>
        <taxon>Pleosporineae</taxon>
        <taxon>Phaeosphaeriaceae</taxon>
        <taxon>Paraphoma</taxon>
    </lineage>
</organism>
<dbReference type="OrthoDB" id="5817230at2759"/>
<sequence>MAEALAVLGAVGAVFNVISGISKTIDIINDLTTRWEDADLTLLTLASQLTALRAAVTKIQEWTDRDSHELHHQLTMDLEVSIKCCGLLINRIEGFFSDLASLNEKPLDLRNKFKVVFGSAGPESVQKLLERQTSALTLLLTACNCNTLSEQQQHLQRSKTRKVLDRAQADSISLCVQRDTASFATKMTDNLSKISRVFEFDSSVFSTRVYERAFRGSVKNALRQKATARAPALPHYEHIYLLGDELSRDLIINAIGPRHTSGYPEGWIAYRLRLQQLCVDLVCAIIKKGTPDWDAEQISILISYSQGDHEARPKFSDALDACAILWWGALRRQHEPDPDPQGYLREKIVLNDMTFHVDIIPAGGLNIYCGNAKARYFMAQIEYSLPLRTTQPRYAPPSLANTLRAKALLHSHSTLECRLRTGEGSFCLTAAPMEDAKTWPSFDNLQSALAVGFIFDLQDYSDGTSGSLSEMQARLGSSLLNLSSLENRGAPSDLPFVLLLSNSEAFKKQLVISKFIHGENQPTREYVTALSDIEAHFRQVVKLPLICHVLQLEEDSTPTSLIQIIENVATQRNIPRHVSESES</sequence>
<protein>
    <recommendedName>
        <fullName evidence="3">Fungal N-terminal domain-containing protein</fullName>
    </recommendedName>
</protein>
<dbReference type="AlphaFoldDB" id="A0A8K0RDT4"/>
<accession>A0A8K0RDT4</accession>
<proteinExistence type="predicted"/>
<evidence type="ECO:0000313" key="2">
    <source>
        <dbReference type="Proteomes" id="UP000813461"/>
    </source>
</evidence>
<evidence type="ECO:0000313" key="1">
    <source>
        <dbReference type="EMBL" id="KAH7090801.1"/>
    </source>
</evidence>
<comment type="caution">
    <text evidence="1">The sequence shown here is derived from an EMBL/GenBank/DDBJ whole genome shotgun (WGS) entry which is preliminary data.</text>
</comment>
<gene>
    <name evidence="1" type="ORF">FB567DRAFT_300162</name>
</gene>
<evidence type="ECO:0008006" key="3">
    <source>
        <dbReference type="Google" id="ProtNLM"/>
    </source>
</evidence>
<dbReference type="Proteomes" id="UP000813461">
    <property type="component" value="Unassembled WGS sequence"/>
</dbReference>
<dbReference type="EMBL" id="JAGMVJ010000005">
    <property type="protein sequence ID" value="KAH7090801.1"/>
    <property type="molecule type" value="Genomic_DNA"/>
</dbReference>
<keyword evidence="2" id="KW-1185">Reference proteome</keyword>
<reference evidence="1" key="1">
    <citation type="journal article" date="2021" name="Nat. Commun.">
        <title>Genetic determinants of endophytism in the Arabidopsis root mycobiome.</title>
        <authorList>
            <person name="Mesny F."/>
            <person name="Miyauchi S."/>
            <person name="Thiergart T."/>
            <person name="Pickel B."/>
            <person name="Atanasova L."/>
            <person name="Karlsson M."/>
            <person name="Huettel B."/>
            <person name="Barry K.W."/>
            <person name="Haridas S."/>
            <person name="Chen C."/>
            <person name="Bauer D."/>
            <person name="Andreopoulos W."/>
            <person name="Pangilinan J."/>
            <person name="LaButti K."/>
            <person name="Riley R."/>
            <person name="Lipzen A."/>
            <person name="Clum A."/>
            <person name="Drula E."/>
            <person name="Henrissat B."/>
            <person name="Kohler A."/>
            <person name="Grigoriev I.V."/>
            <person name="Martin F.M."/>
            <person name="Hacquard S."/>
        </authorList>
    </citation>
    <scope>NUCLEOTIDE SEQUENCE</scope>
    <source>
        <strain evidence="1">MPI-SDFR-AT-0120</strain>
    </source>
</reference>
<name>A0A8K0RDT4_9PLEO</name>